<name>A0A0B4N052_9BACT</name>
<sequence length="89" mass="10146">MKRKDENDIDLCACYEPEEPTPEEFIDPGDREPTLADTAIYITDENGVEYYCCGNTKIKITEHFAEEGKTMGELLEELIIREAKKAAKD</sequence>
<evidence type="ECO:0000313" key="1">
    <source>
        <dbReference type="EMBL" id="AIF26124.1"/>
    </source>
</evidence>
<dbReference type="EMBL" id="KJ631395">
    <property type="protein sequence ID" value="AIF26124.1"/>
    <property type="molecule type" value="Genomic_DNA"/>
</dbReference>
<protein>
    <submittedName>
        <fullName evidence="1">Uncharacterized protein</fullName>
    </submittedName>
</protein>
<proteinExistence type="predicted"/>
<organism evidence="1">
    <name type="scientific">uncultured bacterium Ad_139_A06_contig2</name>
    <dbReference type="NCBI Taxonomy" id="1489304"/>
    <lineage>
        <taxon>Bacteria</taxon>
        <taxon>environmental samples</taxon>
    </lineage>
</organism>
<reference evidence="1" key="1">
    <citation type="submission" date="2014-03" db="EMBL/GenBank/DDBJ databases">
        <title>A sequence of cellulolytic fosmid clone of goat rumen metagenome.</title>
        <authorList>
            <person name="Lee K.-T."/>
            <person name="Kim J.-Y."/>
            <person name="Kim Y.-J."/>
            <person name="Ahn J.-H."/>
            <person name="Park M.-N."/>
            <person name="Kim J.-H."/>
            <person name="Kim T.-H."/>
        </authorList>
    </citation>
    <scope>NUCLEOTIDE SEQUENCE</scope>
</reference>
<accession>A0A0B4N052</accession>
<dbReference type="AlphaFoldDB" id="A0A0B4N052"/>